<dbReference type="NCBIfam" id="TIGR01068">
    <property type="entry name" value="thioredoxin"/>
    <property type="match status" value="1"/>
</dbReference>
<dbReference type="PANTHER" id="PTHR45663:SF11">
    <property type="entry name" value="GEO12009P1"/>
    <property type="match status" value="1"/>
</dbReference>
<protein>
    <recommendedName>
        <fullName evidence="6 7">Thioredoxin</fullName>
    </recommendedName>
</protein>
<dbReference type="GO" id="GO:0045454">
    <property type="term" value="P:cell redox homeostasis"/>
    <property type="evidence" value="ECO:0007669"/>
    <property type="project" value="TreeGrafter"/>
</dbReference>
<dbReference type="CDD" id="cd02947">
    <property type="entry name" value="TRX_family"/>
    <property type="match status" value="1"/>
</dbReference>
<dbReference type="InterPro" id="IPR017937">
    <property type="entry name" value="Thioredoxin_CS"/>
</dbReference>
<organism evidence="11 12">
    <name type="scientific">Brevibacterium senegalense</name>
    <dbReference type="NCBI Taxonomy" id="1033736"/>
    <lineage>
        <taxon>Bacteria</taxon>
        <taxon>Bacillati</taxon>
        <taxon>Actinomycetota</taxon>
        <taxon>Actinomycetes</taxon>
        <taxon>Micrococcales</taxon>
        <taxon>Brevibacteriaceae</taxon>
        <taxon>Brevibacterium</taxon>
    </lineage>
</organism>
<dbReference type="PANTHER" id="PTHR45663">
    <property type="entry name" value="GEO12009P1"/>
    <property type="match status" value="1"/>
</dbReference>
<dbReference type="EMBL" id="DYUK01000200">
    <property type="protein sequence ID" value="HJG80602.1"/>
    <property type="molecule type" value="Genomic_DNA"/>
</dbReference>
<accession>A0A921MEH0</accession>
<feature type="domain" description="Thioredoxin" evidence="10">
    <location>
        <begin position="1"/>
        <end position="106"/>
    </location>
</feature>
<evidence type="ECO:0000256" key="6">
    <source>
        <dbReference type="NCBIfam" id="TIGR01068"/>
    </source>
</evidence>
<evidence type="ECO:0000256" key="3">
    <source>
        <dbReference type="ARBA" id="ARBA00022982"/>
    </source>
</evidence>
<evidence type="ECO:0000256" key="7">
    <source>
        <dbReference type="PIRNR" id="PIRNR000077"/>
    </source>
</evidence>
<sequence length="108" mass="11819">MSLEVTDATFDAEVLQSDKPVLVDFWAPWCGPCRMVSPIVDEIGQELSDQLKVVKLNTDDNMQTAGQYGITSIPALYVFKNGEVVKEIIGARPKPALLDEIQPVLAAD</sequence>
<dbReference type="GO" id="GO:0005829">
    <property type="term" value="C:cytosol"/>
    <property type="evidence" value="ECO:0007669"/>
    <property type="project" value="TreeGrafter"/>
</dbReference>
<comment type="similarity">
    <text evidence="1 7">Belongs to the thioredoxin family.</text>
</comment>
<dbReference type="InterPro" id="IPR036249">
    <property type="entry name" value="Thioredoxin-like_sf"/>
</dbReference>
<keyword evidence="3" id="KW-0249">Electron transport</keyword>
<dbReference type="FunFam" id="3.40.30.10:FF:000001">
    <property type="entry name" value="Thioredoxin"/>
    <property type="match status" value="1"/>
</dbReference>
<dbReference type="PROSITE" id="PS51352">
    <property type="entry name" value="THIOREDOXIN_2"/>
    <property type="match status" value="1"/>
</dbReference>
<comment type="caution">
    <text evidence="11">The sequence shown here is derived from an EMBL/GenBank/DDBJ whole genome shotgun (WGS) entry which is preliminary data.</text>
</comment>
<feature type="active site" description="Nucleophile" evidence="8">
    <location>
        <position position="30"/>
    </location>
</feature>
<proteinExistence type="inferred from homology"/>
<feature type="disulfide bond" description="Redox-active" evidence="9">
    <location>
        <begin position="30"/>
        <end position="33"/>
    </location>
</feature>
<dbReference type="PROSITE" id="PS00194">
    <property type="entry name" value="THIOREDOXIN_1"/>
    <property type="match status" value="1"/>
</dbReference>
<keyword evidence="4 9" id="KW-1015">Disulfide bond</keyword>
<feature type="site" description="Deprotonates C-terminal active site Cys" evidence="8">
    <location>
        <position position="24"/>
    </location>
</feature>
<evidence type="ECO:0000256" key="8">
    <source>
        <dbReference type="PIRSR" id="PIRSR000077-1"/>
    </source>
</evidence>
<dbReference type="Proteomes" id="UP000784435">
    <property type="component" value="Unassembled WGS sequence"/>
</dbReference>
<evidence type="ECO:0000259" key="10">
    <source>
        <dbReference type="PROSITE" id="PS51352"/>
    </source>
</evidence>
<evidence type="ECO:0000313" key="11">
    <source>
        <dbReference type="EMBL" id="HJG80602.1"/>
    </source>
</evidence>
<reference evidence="11" key="2">
    <citation type="submission" date="2021-09" db="EMBL/GenBank/DDBJ databases">
        <authorList>
            <person name="Gilroy R."/>
        </authorList>
    </citation>
    <scope>NUCLEOTIDE SEQUENCE</scope>
    <source>
        <strain evidence="11">ChiGjej5B5-7349</strain>
    </source>
</reference>
<evidence type="ECO:0000256" key="5">
    <source>
        <dbReference type="ARBA" id="ARBA00023284"/>
    </source>
</evidence>
<keyword evidence="5 9" id="KW-0676">Redox-active center</keyword>
<dbReference type="SUPFAM" id="SSF52833">
    <property type="entry name" value="Thioredoxin-like"/>
    <property type="match status" value="1"/>
</dbReference>
<evidence type="ECO:0000256" key="2">
    <source>
        <dbReference type="ARBA" id="ARBA00022448"/>
    </source>
</evidence>
<dbReference type="Pfam" id="PF00085">
    <property type="entry name" value="Thioredoxin"/>
    <property type="match status" value="1"/>
</dbReference>
<evidence type="ECO:0000313" key="12">
    <source>
        <dbReference type="Proteomes" id="UP000784435"/>
    </source>
</evidence>
<dbReference type="InterPro" id="IPR013766">
    <property type="entry name" value="Thioredoxin_domain"/>
</dbReference>
<feature type="active site" description="Nucleophile" evidence="8">
    <location>
        <position position="33"/>
    </location>
</feature>
<evidence type="ECO:0000256" key="4">
    <source>
        <dbReference type="ARBA" id="ARBA00023157"/>
    </source>
</evidence>
<evidence type="ECO:0000256" key="1">
    <source>
        <dbReference type="ARBA" id="ARBA00008987"/>
    </source>
</evidence>
<evidence type="ECO:0000256" key="9">
    <source>
        <dbReference type="PIRSR" id="PIRSR000077-4"/>
    </source>
</evidence>
<reference evidence="11" key="1">
    <citation type="journal article" date="2021" name="PeerJ">
        <title>Extensive microbial diversity within the chicken gut microbiome revealed by metagenomics and culture.</title>
        <authorList>
            <person name="Gilroy R."/>
            <person name="Ravi A."/>
            <person name="Getino M."/>
            <person name="Pursley I."/>
            <person name="Horton D.L."/>
            <person name="Alikhan N.F."/>
            <person name="Baker D."/>
            <person name="Gharbi K."/>
            <person name="Hall N."/>
            <person name="Watson M."/>
            <person name="Adriaenssens E.M."/>
            <person name="Foster-Nyarko E."/>
            <person name="Jarju S."/>
            <person name="Secka A."/>
            <person name="Antonio M."/>
            <person name="Oren A."/>
            <person name="Chaudhuri R.R."/>
            <person name="La Ragione R."/>
            <person name="Hildebrand F."/>
            <person name="Pallen M.J."/>
        </authorList>
    </citation>
    <scope>NUCLEOTIDE SEQUENCE</scope>
    <source>
        <strain evidence="11">ChiGjej5B5-7349</strain>
    </source>
</reference>
<feature type="site" description="Contributes to redox potential value" evidence="8">
    <location>
        <position position="31"/>
    </location>
</feature>
<dbReference type="PIRSF" id="PIRSF000077">
    <property type="entry name" value="Thioredoxin"/>
    <property type="match status" value="1"/>
</dbReference>
<gene>
    <name evidence="11" type="primary">trxA</name>
    <name evidence="11" type="ORF">K8V08_09355</name>
</gene>
<feature type="site" description="Contributes to redox potential value" evidence="8">
    <location>
        <position position="32"/>
    </location>
</feature>
<dbReference type="InterPro" id="IPR005746">
    <property type="entry name" value="Thioredoxin"/>
</dbReference>
<keyword evidence="2" id="KW-0813">Transport</keyword>
<name>A0A921MEH0_9MICO</name>
<dbReference type="Gene3D" id="3.40.30.10">
    <property type="entry name" value="Glutaredoxin"/>
    <property type="match status" value="1"/>
</dbReference>
<dbReference type="AlphaFoldDB" id="A0A921MEH0"/>
<dbReference type="GO" id="GO:0015035">
    <property type="term" value="F:protein-disulfide reductase activity"/>
    <property type="evidence" value="ECO:0007669"/>
    <property type="project" value="UniProtKB-UniRule"/>
</dbReference>
<dbReference type="PRINTS" id="PR00421">
    <property type="entry name" value="THIOREDOXIN"/>
</dbReference>